<organism evidence="1 2">
    <name type="scientific">Roseibium alexandrii</name>
    <dbReference type="NCBI Taxonomy" id="388408"/>
    <lineage>
        <taxon>Bacteria</taxon>
        <taxon>Pseudomonadati</taxon>
        <taxon>Pseudomonadota</taxon>
        <taxon>Alphaproteobacteria</taxon>
        <taxon>Hyphomicrobiales</taxon>
        <taxon>Stappiaceae</taxon>
        <taxon>Roseibium</taxon>
    </lineage>
</organism>
<keyword evidence="2" id="KW-1185">Reference proteome</keyword>
<reference evidence="2" key="1">
    <citation type="submission" date="2015-07" db="EMBL/GenBank/DDBJ databases">
        <authorList>
            <person name="Rodrigo-Torres Lidia"/>
            <person name="Arahal R.David."/>
        </authorList>
    </citation>
    <scope>NUCLEOTIDE SEQUENCE [LARGE SCALE GENOMIC DNA]</scope>
    <source>
        <strain evidence="2">CECT 5112</strain>
    </source>
</reference>
<proteinExistence type="predicted"/>
<accession>A0A0M7A052</accession>
<evidence type="ECO:0000313" key="1">
    <source>
        <dbReference type="EMBL" id="CTQ67193.1"/>
    </source>
</evidence>
<dbReference type="EMBL" id="CXWD01000004">
    <property type="protein sequence ID" value="CTQ67193.1"/>
    <property type="molecule type" value="Genomic_DNA"/>
</dbReference>
<gene>
    <name evidence="1" type="ORF">LAX5112_01259</name>
</gene>
<protein>
    <submittedName>
        <fullName evidence="1">Uncharacterized protein</fullName>
    </submittedName>
</protein>
<evidence type="ECO:0000313" key="2">
    <source>
        <dbReference type="Proteomes" id="UP000053235"/>
    </source>
</evidence>
<sequence>MARLSVLGECGCGLKHPIPVPDQSEVWTQKDAERVVCGACETTVENLKLLEPDSHAGIKAAS</sequence>
<dbReference type="STRING" id="388408.LAX5112_01259"/>
<dbReference type="Proteomes" id="UP000053235">
    <property type="component" value="Unassembled WGS sequence"/>
</dbReference>
<dbReference type="RefSeq" id="WP_055671094.1">
    <property type="nucleotide sequence ID" value="NZ_CXWD01000004.1"/>
</dbReference>
<name>A0A0M7A052_9HYPH</name>
<dbReference type="AlphaFoldDB" id="A0A0M7A052"/>